<feature type="domain" description="Retrotransposon gag" evidence="1">
    <location>
        <begin position="15"/>
        <end position="78"/>
    </location>
</feature>
<accession>A0ABR2M6H1</accession>
<dbReference type="InterPro" id="IPR005162">
    <property type="entry name" value="Retrotrans_gag_dom"/>
</dbReference>
<dbReference type="Proteomes" id="UP001412067">
    <property type="component" value="Unassembled WGS sequence"/>
</dbReference>
<dbReference type="Pfam" id="PF03732">
    <property type="entry name" value="Retrotrans_gag"/>
    <property type="match status" value="1"/>
</dbReference>
<proteinExistence type="predicted"/>
<reference evidence="2 3" key="1">
    <citation type="journal article" date="2022" name="Nat. Plants">
        <title>Genomes of leafy and leafless Platanthera orchids illuminate the evolution of mycoheterotrophy.</title>
        <authorList>
            <person name="Li M.H."/>
            <person name="Liu K.W."/>
            <person name="Li Z."/>
            <person name="Lu H.C."/>
            <person name="Ye Q.L."/>
            <person name="Zhang D."/>
            <person name="Wang J.Y."/>
            <person name="Li Y.F."/>
            <person name="Zhong Z.M."/>
            <person name="Liu X."/>
            <person name="Yu X."/>
            <person name="Liu D.K."/>
            <person name="Tu X.D."/>
            <person name="Liu B."/>
            <person name="Hao Y."/>
            <person name="Liao X.Y."/>
            <person name="Jiang Y.T."/>
            <person name="Sun W.H."/>
            <person name="Chen J."/>
            <person name="Chen Y.Q."/>
            <person name="Ai Y."/>
            <person name="Zhai J.W."/>
            <person name="Wu S.S."/>
            <person name="Zhou Z."/>
            <person name="Hsiao Y.Y."/>
            <person name="Wu W.L."/>
            <person name="Chen Y.Y."/>
            <person name="Lin Y.F."/>
            <person name="Hsu J.L."/>
            <person name="Li C.Y."/>
            <person name="Wang Z.W."/>
            <person name="Zhao X."/>
            <person name="Zhong W.Y."/>
            <person name="Ma X.K."/>
            <person name="Ma L."/>
            <person name="Huang J."/>
            <person name="Chen G.Z."/>
            <person name="Huang M.Z."/>
            <person name="Huang L."/>
            <person name="Peng D.H."/>
            <person name="Luo Y.B."/>
            <person name="Zou S.Q."/>
            <person name="Chen S.P."/>
            <person name="Lan S."/>
            <person name="Tsai W.C."/>
            <person name="Van de Peer Y."/>
            <person name="Liu Z.J."/>
        </authorList>
    </citation>
    <scope>NUCLEOTIDE SEQUENCE [LARGE SCALE GENOMIC DNA]</scope>
    <source>
        <strain evidence="2">Lor288</strain>
    </source>
</reference>
<sequence>MLDGIRCPTEEAVPLAVSCLESHTKRWWKSLLYTTFAGVECAVISWEDFGAAMLEHFVPQSARDDLEDSFLQLRQGSRMCWSIVGSSHT</sequence>
<evidence type="ECO:0000313" key="2">
    <source>
        <dbReference type="EMBL" id="KAK8959512.1"/>
    </source>
</evidence>
<gene>
    <name evidence="2" type="ORF">KSP40_PGU009950</name>
</gene>
<protein>
    <recommendedName>
        <fullName evidence="1">Retrotransposon gag domain-containing protein</fullName>
    </recommendedName>
</protein>
<organism evidence="2 3">
    <name type="scientific">Platanthera guangdongensis</name>
    <dbReference type="NCBI Taxonomy" id="2320717"/>
    <lineage>
        <taxon>Eukaryota</taxon>
        <taxon>Viridiplantae</taxon>
        <taxon>Streptophyta</taxon>
        <taxon>Embryophyta</taxon>
        <taxon>Tracheophyta</taxon>
        <taxon>Spermatophyta</taxon>
        <taxon>Magnoliopsida</taxon>
        <taxon>Liliopsida</taxon>
        <taxon>Asparagales</taxon>
        <taxon>Orchidaceae</taxon>
        <taxon>Orchidoideae</taxon>
        <taxon>Orchideae</taxon>
        <taxon>Orchidinae</taxon>
        <taxon>Platanthera</taxon>
    </lineage>
</organism>
<dbReference type="EMBL" id="JBBWWR010000011">
    <property type="protein sequence ID" value="KAK8959512.1"/>
    <property type="molecule type" value="Genomic_DNA"/>
</dbReference>
<evidence type="ECO:0000259" key="1">
    <source>
        <dbReference type="Pfam" id="PF03732"/>
    </source>
</evidence>
<name>A0ABR2M6H1_9ASPA</name>
<comment type="caution">
    <text evidence="2">The sequence shown here is derived from an EMBL/GenBank/DDBJ whole genome shotgun (WGS) entry which is preliminary data.</text>
</comment>
<evidence type="ECO:0000313" key="3">
    <source>
        <dbReference type="Proteomes" id="UP001412067"/>
    </source>
</evidence>
<keyword evidence="3" id="KW-1185">Reference proteome</keyword>